<dbReference type="OrthoDB" id="5559961at2"/>
<gene>
    <name evidence="1" type="ORF">ESZ00_00380</name>
</gene>
<comment type="caution">
    <text evidence="1">The sequence shown here is derived from an EMBL/GenBank/DDBJ whole genome shotgun (WGS) entry which is preliminary data.</text>
</comment>
<dbReference type="Proteomes" id="UP000290253">
    <property type="component" value="Unassembled WGS sequence"/>
</dbReference>
<evidence type="ECO:0000313" key="2">
    <source>
        <dbReference type="Proteomes" id="UP000290253"/>
    </source>
</evidence>
<reference evidence="1 2" key="1">
    <citation type="journal article" date="2016" name="Int. J. Syst. Evol. Microbiol.">
        <title>Acidipila dinghuensis sp. nov., an acidobacterium isolated from forest soil.</title>
        <authorList>
            <person name="Jiang Y.W."/>
            <person name="Wang J."/>
            <person name="Chen M.H."/>
            <person name="Lv Y.Y."/>
            <person name="Qiu L.H."/>
        </authorList>
    </citation>
    <scope>NUCLEOTIDE SEQUENCE [LARGE SCALE GENOMIC DNA]</scope>
    <source>
        <strain evidence="1 2">DHOF10</strain>
    </source>
</reference>
<dbReference type="EMBL" id="SDMK01000001">
    <property type="protein sequence ID" value="RXS96456.1"/>
    <property type="molecule type" value="Genomic_DNA"/>
</dbReference>
<keyword evidence="2" id="KW-1185">Reference proteome</keyword>
<dbReference type="AlphaFoldDB" id="A0A4Q1SFY7"/>
<protein>
    <submittedName>
        <fullName evidence="1">Uncharacterized protein</fullName>
    </submittedName>
</protein>
<organism evidence="1 2">
    <name type="scientific">Silvibacterium dinghuense</name>
    <dbReference type="NCBI Taxonomy" id="1560006"/>
    <lineage>
        <taxon>Bacteria</taxon>
        <taxon>Pseudomonadati</taxon>
        <taxon>Acidobacteriota</taxon>
        <taxon>Terriglobia</taxon>
        <taxon>Terriglobales</taxon>
        <taxon>Acidobacteriaceae</taxon>
        <taxon>Silvibacterium</taxon>
    </lineage>
</organism>
<dbReference type="RefSeq" id="WP_129206205.1">
    <property type="nucleotide sequence ID" value="NZ_BMGU01000001.1"/>
</dbReference>
<sequence length="376" mass="41719">MLLAASVYTTQNARLRARWKLEGGLPAVPGQKVANAIPVTASAPPAPLTWVKEEYRFLPADQLGPTMDATSDYPGTFVVYDWDTQEIIWQSDWGNLLGNPAGYCFADGILYMNDFEAGNIFRIDADREPGKLLQRISHPYFNDLHSLERTKRGLLAASCGTDLVVEVDLQGNVIWEWWAAEHGYDVTPSGERRESGRGGEHRDRYYHTKYQSTHVNCATIRDPENERYVLAMLFHQGVVVQIDRSLPPSEQKGEVVIDGLARAHSLEKIPGGWILANSLGKELVLLDDNLKRTGVIPYDGGWIQDCTRLPNGNVVLNDVDNTVIVEFAPPAGGSAEWTIVRKVPYVDTWRMGELAVVPAQHEAAFRNAALTATAAH</sequence>
<name>A0A4Q1SFY7_9BACT</name>
<dbReference type="SUPFAM" id="SSF63829">
    <property type="entry name" value="Calcium-dependent phosphotriesterase"/>
    <property type="match status" value="1"/>
</dbReference>
<accession>A0A4Q1SFY7</accession>
<evidence type="ECO:0000313" key="1">
    <source>
        <dbReference type="EMBL" id="RXS96456.1"/>
    </source>
</evidence>
<proteinExistence type="predicted"/>